<dbReference type="InterPro" id="IPR029039">
    <property type="entry name" value="Flavoprotein-like_sf"/>
</dbReference>
<dbReference type="RefSeq" id="WP_200266481.1">
    <property type="nucleotide sequence ID" value="NZ_JAENIJ010000001.1"/>
</dbReference>
<keyword evidence="4" id="KW-1185">Reference proteome</keyword>
<dbReference type="InterPro" id="IPR005025">
    <property type="entry name" value="FMN_Rdtase-like_dom"/>
</dbReference>
<protein>
    <submittedName>
        <fullName evidence="3">NAD(P)H-dependent oxidoreductase</fullName>
    </submittedName>
</protein>
<dbReference type="GO" id="GO:0016491">
    <property type="term" value="F:oxidoreductase activity"/>
    <property type="evidence" value="ECO:0007669"/>
    <property type="project" value="InterPro"/>
</dbReference>
<evidence type="ECO:0000256" key="1">
    <source>
        <dbReference type="SAM" id="SignalP"/>
    </source>
</evidence>
<feature type="signal peptide" evidence="1">
    <location>
        <begin position="1"/>
        <end position="23"/>
    </location>
</feature>
<dbReference type="Proteomes" id="UP000603141">
    <property type="component" value="Unassembled WGS sequence"/>
</dbReference>
<organism evidence="3 4">
    <name type="scientific">Luteolibacter pohnpeiensis</name>
    <dbReference type="NCBI Taxonomy" id="454153"/>
    <lineage>
        <taxon>Bacteria</taxon>
        <taxon>Pseudomonadati</taxon>
        <taxon>Verrucomicrobiota</taxon>
        <taxon>Verrucomicrobiia</taxon>
        <taxon>Verrucomicrobiales</taxon>
        <taxon>Verrucomicrobiaceae</taxon>
        <taxon>Luteolibacter</taxon>
    </lineage>
</organism>
<dbReference type="SUPFAM" id="SSF52218">
    <property type="entry name" value="Flavoproteins"/>
    <property type="match status" value="1"/>
</dbReference>
<dbReference type="PANTHER" id="PTHR30543">
    <property type="entry name" value="CHROMATE REDUCTASE"/>
    <property type="match status" value="1"/>
</dbReference>
<accession>A0A934VSW7</accession>
<sequence length="189" mass="19935">MKTPRILVFGGSMRAASFNQALAALAAKEASELGAEVTLSSLADFPLPVFNQDDEEKSGKPEKAKELKALFAAHDAYVIASPEYNSAISGALKNALDWISRADEEAEGPAAIFKGKTAAILAASPSHYGGVRGLDSLRLILQNIGTQVIPAQVTVAESHLAFDENGALKDDALTQQIRGLVQSLIESSK</sequence>
<dbReference type="EMBL" id="JAENIJ010000001">
    <property type="protein sequence ID" value="MBK1880867.1"/>
    <property type="molecule type" value="Genomic_DNA"/>
</dbReference>
<gene>
    <name evidence="3" type="ORF">JIN85_00490</name>
</gene>
<feature type="domain" description="NADPH-dependent FMN reductase-like" evidence="2">
    <location>
        <begin position="4"/>
        <end position="158"/>
    </location>
</feature>
<comment type="caution">
    <text evidence="3">The sequence shown here is derived from an EMBL/GenBank/DDBJ whole genome shotgun (WGS) entry which is preliminary data.</text>
</comment>
<feature type="chain" id="PRO_5036749346" evidence="1">
    <location>
        <begin position="24"/>
        <end position="189"/>
    </location>
</feature>
<dbReference type="Gene3D" id="3.40.50.360">
    <property type="match status" value="1"/>
</dbReference>
<dbReference type="GO" id="GO:0005829">
    <property type="term" value="C:cytosol"/>
    <property type="evidence" value="ECO:0007669"/>
    <property type="project" value="TreeGrafter"/>
</dbReference>
<dbReference type="GO" id="GO:0010181">
    <property type="term" value="F:FMN binding"/>
    <property type="evidence" value="ECO:0007669"/>
    <property type="project" value="TreeGrafter"/>
</dbReference>
<dbReference type="PANTHER" id="PTHR30543:SF21">
    <property type="entry name" value="NAD(P)H-DEPENDENT FMN REDUCTASE LOT6"/>
    <property type="match status" value="1"/>
</dbReference>
<dbReference type="InterPro" id="IPR050712">
    <property type="entry name" value="NAD(P)H-dep_reductase"/>
</dbReference>
<evidence type="ECO:0000313" key="3">
    <source>
        <dbReference type="EMBL" id="MBK1880867.1"/>
    </source>
</evidence>
<dbReference type="Pfam" id="PF03358">
    <property type="entry name" value="FMN_red"/>
    <property type="match status" value="1"/>
</dbReference>
<keyword evidence="1" id="KW-0732">Signal</keyword>
<reference evidence="3" key="1">
    <citation type="submission" date="2021-01" db="EMBL/GenBank/DDBJ databases">
        <title>Modified the classification status of verrucomicrobia.</title>
        <authorList>
            <person name="Feng X."/>
        </authorList>
    </citation>
    <scope>NUCLEOTIDE SEQUENCE</scope>
    <source>
        <strain evidence="3">KCTC 22041</strain>
    </source>
</reference>
<name>A0A934VSW7_9BACT</name>
<evidence type="ECO:0000313" key="4">
    <source>
        <dbReference type="Proteomes" id="UP000603141"/>
    </source>
</evidence>
<dbReference type="AlphaFoldDB" id="A0A934VSW7"/>
<proteinExistence type="predicted"/>
<evidence type="ECO:0000259" key="2">
    <source>
        <dbReference type="Pfam" id="PF03358"/>
    </source>
</evidence>